<dbReference type="PANTHER" id="PTHR42696">
    <property type="entry name" value="ASPARTATE AMMONIA-LYASE"/>
    <property type="match status" value="1"/>
</dbReference>
<proteinExistence type="predicted"/>
<dbReference type="InterPro" id="IPR000362">
    <property type="entry name" value="Fumarate_lyase_fam"/>
</dbReference>
<dbReference type="AlphaFoldDB" id="A0A1F7F9N7"/>
<dbReference type="PRINTS" id="PR00149">
    <property type="entry name" value="FUMRATELYASE"/>
</dbReference>
<dbReference type="Gene3D" id="1.10.275.10">
    <property type="entry name" value="Fumarase/aspartase (N-terminal domain)"/>
    <property type="match status" value="1"/>
</dbReference>
<organism evidence="2 3">
    <name type="scientific">Candidatus Raymondbacteria bacterium RIFOXYD12_FULL_49_13</name>
    <dbReference type="NCBI Taxonomy" id="1817890"/>
    <lineage>
        <taxon>Bacteria</taxon>
        <taxon>Raymondiibacteriota</taxon>
    </lineage>
</organism>
<dbReference type="GO" id="GO:0005829">
    <property type="term" value="C:cytosol"/>
    <property type="evidence" value="ECO:0007669"/>
    <property type="project" value="TreeGrafter"/>
</dbReference>
<dbReference type="GO" id="GO:0006531">
    <property type="term" value="P:aspartate metabolic process"/>
    <property type="evidence" value="ECO:0007669"/>
    <property type="project" value="TreeGrafter"/>
</dbReference>
<dbReference type="GO" id="GO:0008797">
    <property type="term" value="F:aspartate ammonia-lyase activity"/>
    <property type="evidence" value="ECO:0007669"/>
    <property type="project" value="TreeGrafter"/>
</dbReference>
<dbReference type="Proteomes" id="UP000179243">
    <property type="component" value="Unassembled WGS sequence"/>
</dbReference>
<dbReference type="PANTHER" id="PTHR42696:SF2">
    <property type="entry name" value="ASPARTATE AMMONIA-LYASE"/>
    <property type="match status" value="1"/>
</dbReference>
<dbReference type="Pfam" id="PF00206">
    <property type="entry name" value="Lyase_1"/>
    <property type="match status" value="1"/>
</dbReference>
<dbReference type="InterPro" id="IPR022761">
    <property type="entry name" value="Fumarate_lyase_N"/>
</dbReference>
<protein>
    <submittedName>
        <fullName evidence="2">Aspartate ammonia-lyase</fullName>
    </submittedName>
</protein>
<accession>A0A1F7F9N7</accession>
<evidence type="ECO:0000313" key="3">
    <source>
        <dbReference type="Proteomes" id="UP000179243"/>
    </source>
</evidence>
<comment type="caution">
    <text evidence="2">The sequence shown here is derived from an EMBL/GenBank/DDBJ whole genome shotgun (WGS) entry which is preliminary data.</text>
</comment>
<dbReference type="InterPro" id="IPR024083">
    <property type="entry name" value="Fumarase/histidase_N"/>
</dbReference>
<dbReference type="PROSITE" id="PS00163">
    <property type="entry name" value="FUMARATE_LYASES"/>
    <property type="match status" value="1"/>
</dbReference>
<gene>
    <name evidence="2" type="ORF">A2519_15220</name>
</gene>
<sequence length="464" mass="49556">MNYRTEKDLLGELNVPADAYYGIHAQRAVVNFSLTGEKTAPALIKALAMVKKACCRANSDLGFLEQGITHAIEQACDRIIAGDFADQFPVDALQGGAGTSTNMNVNEVIANLAIESLGRGKGDYAMVHPLAHVNMHQSTNDTYPTALKVALIYGVRSLSAAIAGLQGAVQEKEKAFADIVKMGRTELQDAVPMTLGAEFSAYADALARDRWRTFKCEERLRFVNIGGTAVGTGLTAPQSYIFLVIEKLREITGLGLSRGENAVDQTANADCLVEVSAILKAHACTLIKMANDLRLSHYLGEIQLPPVQQGSSIMPGKINPVITEAAMQAGMKVIANDALVSDAITRSTGQIVEFLPLAAHALLGSIDLLTRTNSMVASHVAGITADSASCGAAIKKSPSIVTAFLPAIGYERAQELVREFHAANRSDFYTFLEEKLGKELVEKTLSAATLTALGYKLSEPMGIK</sequence>
<dbReference type="Gene3D" id="1.20.200.10">
    <property type="entry name" value="Fumarase/aspartase (Central domain)"/>
    <property type="match status" value="1"/>
</dbReference>
<dbReference type="EMBL" id="MFYX01000091">
    <property type="protein sequence ID" value="OGK03321.1"/>
    <property type="molecule type" value="Genomic_DNA"/>
</dbReference>
<dbReference type="NCBIfam" id="NF008909">
    <property type="entry name" value="PRK12273.1"/>
    <property type="match status" value="1"/>
</dbReference>
<feature type="domain" description="Fumarate lyase N-terminal" evidence="1">
    <location>
        <begin position="11"/>
        <end position="334"/>
    </location>
</feature>
<dbReference type="InterPro" id="IPR020557">
    <property type="entry name" value="Fumarate_lyase_CS"/>
</dbReference>
<reference evidence="2 3" key="1">
    <citation type="journal article" date="2016" name="Nat. Commun.">
        <title>Thousands of microbial genomes shed light on interconnected biogeochemical processes in an aquifer system.</title>
        <authorList>
            <person name="Anantharaman K."/>
            <person name="Brown C.T."/>
            <person name="Hug L.A."/>
            <person name="Sharon I."/>
            <person name="Castelle C.J."/>
            <person name="Probst A.J."/>
            <person name="Thomas B.C."/>
            <person name="Singh A."/>
            <person name="Wilkins M.J."/>
            <person name="Karaoz U."/>
            <person name="Brodie E.L."/>
            <person name="Williams K.H."/>
            <person name="Hubbard S.S."/>
            <person name="Banfield J.F."/>
        </authorList>
    </citation>
    <scope>NUCLEOTIDE SEQUENCE [LARGE SCALE GENOMIC DNA]</scope>
</reference>
<dbReference type="InterPro" id="IPR008948">
    <property type="entry name" value="L-Aspartase-like"/>
</dbReference>
<dbReference type="FunFam" id="1.10.275.10:FF:000001">
    <property type="entry name" value="Fumarate hydratase, mitochondrial"/>
    <property type="match status" value="1"/>
</dbReference>
<keyword evidence="2" id="KW-0456">Lyase</keyword>
<evidence type="ECO:0000259" key="1">
    <source>
        <dbReference type="Pfam" id="PF00206"/>
    </source>
</evidence>
<evidence type="ECO:0000313" key="2">
    <source>
        <dbReference type="EMBL" id="OGK03321.1"/>
    </source>
</evidence>
<dbReference type="InterPro" id="IPR051546">
    <property type="entry name" value="Aspartate_Ammonia-Lyase"/>
</dbReference>
<name>A0A1F7F9N7_UNCRA</name>
<dbReference type="SUPFAM" id="SSF48557">
    <property type="entry name" value="L-aspartase-like"/>
    <property type="match status" value="1"/>
</dbReference>